<accession>A0A0G4L829</accession>
<name>A0A0G4L829_VERLO</name>
<feature type="compositionally biased region" description="Low complexity" evidence="1">
    <location>
        <begin position="9"/>
        <end position="28"/>
    </location>
</feature>
<proteinExistence type="predicted"/>
<evidence type="ECO:0000313" key="3">
    <source>
        <dbReference type="Proteomes" id="UP000045706"/>
    </source>
</evidence>
<protein>
    <recommendedName>
        <fullName evidence="4">Cysteine-rich transmembrane CYSTM domain-containing protein</fullName>
    </recommendedName>
</protein>
<organism evidence="2 3">
    <name type="scientific">Verticillium longisporum</name>
    <name type="common">Verticillium dahliae var. longisporum</name>
    <dbReference type="NCBI Taxonomy" id="100787"/>
    <lineage>
        <taxon>Eukaryota</taxon>
        <taxon>Fungi</taxon>
        <taxon>Dikarya</taxon>
        <taxon>Ascomycota</taxon>
        <taxon>Pezizomycotina</taxon>
        <taxon>Sordariomycetes</taxon>
        <taxon>Hypocreomycetidae</taxon>
        <taxon>Glomerellales</taxon>
        <taxon>Plectosphaerellaceae</taxon>
        <taxon>Verticillium</taxon>
    </lineage>
</organism>
<sequence length="53" mass="5434">MSKPEDHPPAYGAGAGPQAPQQAYGGYQSTPPPGHDPNQGYYPPPNGPDMGGQ</sequence>
<evidence type="ECO:0008006" key="4">
    <source>
        <dbReference type="Google" id="ProtNLM"/>
    </source>
</evidence>
<evidence type="ECO:0000256" key="1">
    <source>
        <dbReference type="SAM" id="MobiDB-lite"/>
    </source>
</evidence>
<dbReference type="Proteomes" id="UP000045706">
    <property type="component" value="Unassembled WGS sequence"/>
</dbReference>
<evidence type="ECO:0000313" key="2">
    <source>
        <dbReference type="EMBL" id="CRK18188.1"/>
    </source>
</evidence>
<feature type="region of interest" description="Disordered" evidence="1">
    <location>
        <begin position="1"/>
        <end position="53"/>
    </location>
</feature>
<feature type="non-terminal residue" evidence="2">
    <location>
        <position position="53"/>
    </location>
</feature>
<dbReference type="EMBL" id="CVQI01008779">
    <property type="protein sequence ID" value="CRK18188.1"/>
    <property type="molecule type" value="Genomic_DNA"/>
</dbReference>
<reference evidence="3" key="1">
    <citation type="submission" date="2015-05" db="EMBL/GenBank/DDBJ databases">
        <authorList>
            <person name="Fogelqvist Johan"/>
        </authorList>
    </citation>
    <scope>NUCLEOTIDE SEQUENCE [LARGE SCALE GENOMIC DNA]</scope>
</reference>
<dbReference type="AlphaFoldDB" id="A0A0G4L829"/>
<gene>
    <name evidence="2" type="ORF">BN1723_011519</name>
</gene>